<dbReference type="AlphaFoldDB" id="G7IUH3"/>
<evidence type="ECO:0000313" key="2">
    <source>
        <dbReference type="EnsemblPlants" id="AES67845"/>
    </source>
</evidence>
<dbReference type="EMBL" id="CM001218">
    <property type="protein sequence ID" value="AES67845.1"/>
    <property type="molecule type" value="Genomic_DNA"/>
</dbReference>
<evidence type="ECO:0000313" key="1">
    <source>
        <dbReference type="EMBL" id="AES67845.1"/>
    </source>
</evidence>
<protein>
    <submittedName>
        <fullName evidence="1 2">Uncharacterized protein</fullName>
    </submittedName>
</protein>
<accession>G7IUH3</accession>
<dbReference type="Proteomes" id="UP000002051">
    <property type="component" value="Chromosome 2"/>
</dbReference>
<reference evidence="1 3" key="1">
    <citation type="journal article" date="2011" name="Nature">
        <title>The Medicago genome provides insight into the evolution of rhizobial symbioses.</title>
        <authorList>
            <person name="Young N.D."/>
            <person name="Debelle F."/>
            <person name="Oldroyd G.E."/>
            <person name="Geurts R."/>
            <person name="Cannon S.B."/>
            <person name="Udvardi M.K."/>
            <person name="Benedito V.A."/>
            <person name="Mayer K.F."/>
            <person name="Gouzy J."/>
            <person name="Schoof H."/>
            <person name="Van de Peer Y."/>
            <person name="Proost S."/>
            <person name="Cook D.R."/>
            <person name="Meyers B.C."/>
            <person name="Spannagl M."/>
            <person name="Cheung F."/>
            <person name="De Mita S."/>
            <person name="Krishnakumar V."/>
            <person name="Gundlach H."/>
            <person name="Zhou S."/>
            <person name="Mudge J."/>
            <person name="Bharti A.K."/>
            <person name="Murray J.D."/>
            <person name="Naoumkina M.A."/>
            <person name="Rosen B."/>
            <person name="Silverstein K.A."/>
            <person name="Tang H."/>
            <person name="Rombauts S."/>
            <person name="Zhao P.X."/>
            <person name="Zhou P."/>
            <person name="Barbe V."/>
            <person name="Bardou P."/>
            <person name="Bechner M."/>
            <person name="Bellec A."/>
            <person name="Berger A."/>
            <person name="Berges H."/>
            <person name="Bidwell S."/>
            <person name="Bisseling T."/>
            <person name="Choisne N."/>
            <person name="Couloux A."/>
            <person name="Denny R."/>
            <person name="Deshpande S."/>
            <person name="Dai X."/>
            <person name="Doyle J.J."/>
            <person name="Dudez A.M."/>
            <person name="Farmer A.D."/>
            <person name="Fouteau S."/>
            <person name="Franken C."/>
            <person name="Gibelin C."/>
            <person name="Gish J."/>
            <person name="Goldstein S."/>
            <person name="Gonzalez A.J."/>
            <person name="Green P.J."/>
            <person name="Hallab A."/>
            <person name="Hartog M."/>
            <person name="Hua A."/>
            <person name="Humphray S.J."/>
            <person name="Jeong D.H."/>
            <person name="Jing Y."/>
            <person name="Jocker A."/>
            <person name="Kenton S.M."/>
            <person name="Kim D.J."/>
            <person name="Klee K."/>
            <person name="Lai H."/>
            <person name="Lang C."/>
            <person name="Lin S."/>
            <person name="Macmil S.L."/>
            <person name="Magdelenat G."/>
            <person name="Matthews L."/>
            <person name="McCorrison J."/>
            <person name="Monaghan E.L."/>
            <person name="Mun J.H."/>
            <person name="Najar F.Z."/>
            <person name="Nicholson C."/>
            <person name="Noirot C."/>
            <person name="O'Bleness M."/>
            <person name="Paule C.R."/>
            <person name="Poulain J."/>
            <person name="Prion F."/>
            <person name="Qin B."/>
            <person name="Qu C."/>
            <person name="Retzel E.F."/>
            <person name="Riddle C."/>
            <person name="Sallet E."/>
            <person name="Samain S."/>
            <person name="Samson N."/>
            <person name="Sanders I."/>
            <person name="Saurat O."/>
            <person name="Scarpelli C."/>
            <person name="Schiex T."/>
            <person name="Segurens B."/>
            <person name="Severin A.J."/>
            <person name="Sherrier D.J."/>
            <person name="Shi R."/>
            <person name="Sims S."/>
            <person name="Singer S.R."/>
            <person name="Sinharoy S."/>
            <person name="Sterck L."/>
            <person name="Viollet A."/>
            <person name="Wang B.B."/>
            <person name="Wang K."/>
            <person name="Wang M."/>
            <person name="Wang X."/>
            <person name="Warfsmann J."/>
            <person name="Weissenbach J."/>
            <person name="White D.D."/>
            <person name="White J.D."/>
            <person name="Wiley G.B."/>
            <person name="Wincker P."/>
            <person name="Xing Y."/>
            <person name="Yang L."/>
            <person name="Yao Z."/>
            <person name="Ying F."/>
            <person name="Zhai J."/>
            <person name="Zhou L."/>
            <person name="Zuber A."/>
            <person name="Denarie J."/>
            <person name="Dixon R.A."/>
            <person name="May G.D."/>
            <person name="Schwartz D.C."/>
            <person name="Rogers J."/>
            <person name="Quetier F."/>
            <person name="Town C.D."/>
            <person name="Roe B.A."/>
        </authorList>
    </citation>
    <scope>NUCLEOTIDE SEQUENCE [LARGE SCALE GENOMIC DNA]</scope>
    <source>
        <strain evidence="1">A17</strain>
        <strain evidence="2 3">cv. Jemalong A17</strain>
    </source>
</reference>
<dbReference type="EnsemblPlants" id="AES67845">
    <property type="protein sequence ID" value="AES67845"/>
    <property type="gene ID" value="MTR_2g099960"/>
</dbReference>
<name>G7IUH3_MEDTR</name>
<sequence length="64" mass="7640">MFTKCLILSVEIFCRFLEFFKLENEIGNITRQEAVSMLNQLNNSWRERKVQGEEQNSKRKILMG</sequence>
<dbReference type="HOGENOM" id="CLU_2870979_0_0_1"/>
<dbReference type="PaxDb" id="3880-AES67845"/>
<evidence type="ECO:0000313" key="3">
    <source>
        <dbReference type="Proteomes" id="UP000002051"/>
    </source>
</evidence>
<proteinExistence type="predicted"/>
<reference evidence="1 3" key="2">
    <citation type="journal article" date="2014" name="BMC Genomics">
        <title>An improved genome release (version Mt4.0) for the model legume Medicago truncatula.</title>
        <authorList>
            <person name="Tang H."/>
            <person name="Krishnakumar V."/>
            <person name="Bidwell S."/>
            <person name="Rosen B."/>
            <person name="Chan A."/>
            <person name="Zhou S."/>
            <person name="Gentzbittel L."/>
            <person name="Childs K.L."/>
            <person name="Yandell M."/>
            <person name="Gundlach H."/>
            <person name="Mayer K.F."/>
            <person name="Schwartz D.C."/>
            <person name="Town C.D."/>
        </authorList>
    </citation>
    <scope>GENOME REANNOTATION</scope>
    <source>
        <strain evidence="2 3">cv. Jemalong A17</strain>
    </source>
</reference>
<reference evidence="2" key="3">
    <citation type="submission" date="2015-04" db="UniProtKB">
        <authorList>
            <consortium name="EnsemblPlants"/>
        </authorList>
    </citation>
    <scope>IDENTIFICATION</scope>
    <source>
        <strain evidence="2">cv. Jemalong A17</strain>
    </source>
</reference>
<gene>
    <name evidence="1" type="ordered locus">MTR_2g099960</name>
</gene>
<keyword evidence="3" id="KW-1185">Reference proteome</keyword>
<organism evidence="1 3">
    <name type="scientific">Medicago truncatula</name>
    <name type="common">Barrel medic</name>
    <name type="synonym">Medicago tribuloides</name>
    <dbReference type="NCBI Taxonomy" id="3880"/>
    <lineage>
        <taxon>Eukaryota</taxon>
        <taxon>Viridiplantae</taxon>
        <taxon>Streptophyta</taxon>
        <taxon>Embryophyta</taxon>
        <taxon>Tracheophyta</taxon>
        <taxon>Spermatophyta</taxon>
        <taxon>Magnoliopsida</taxon>
        <taxon>eudicotyledons</taxon>
        <taxon>Gunneridae</taxon>
        <taxon>Pentapetalae</taxon>
        <taxon>rosids</taxon>
        <taxon>fabids</taxon>
        <taxon>Fabales</taxon>
        <taxon>Fabaceae</taxon>
        <taxon>Papilionoideae</taxon>
        <taxon>50 kb inversion clade</taxon>
        <taxon>NPAAA clade</taxon>
        <taxon>Hologalegina</taxon>
        <taxon>IRL clade</taxon>
        <taxon>Trifolieae</taxon>
        <taxon>Medicago</taxon>
    </lineage>
</organism>